<dbReference type="InterPro" id="IPR036513">
    <property type="entry name" value="STAS_dom_sf"/>
</dbReference>
<evidence type="ECO:0000313" key="5">
    <source>
        <dbReference type="EMBL" id="RAY17235.1"/>
    </source>
</evidence>
<reference evidence="5 6" key="1">
    <citation type="submission" date="2018-06" db="EMBL/GenBank/DDBJ databases">
        <title>Actinomadura craniellae sp. nov. isolated from marine sponge Craniella sp.</title>
        <authorList>
            <person name="Li L."/>
            <person name="Xu Q.H."/>
            <person name="Lin H.W."/>
            <person name="Lu Y.H."/>
        </authorList>
    </citation>
    <scope>NUCLEOTIDE SEQUENCE [LARGE SCALE GENOMIC DNA]</scope>
    <source>
        <strain evidence="5 6">LHW63021</strain>
    </source>
</reference>
<sequence length="216" mass="22886">MSFASAVPRDSSFSGMSAEQPDEGCPMSVPAPTVGPVARGSTRMTDDRKAARVPSRRRPETDGAREAYGDGHRGGPRTMAGLARCGAVAEPVEEAAFGVTPTARYGTTVVVEVSGEIDLRTAELLRRELLELSEAGFSRLILDFGQVRFCDATGLGALVGVHNRIVARDGEIVLCGVRPTQRRLLRITGLDRLFAVYGQGEEATGQGRAATPTARG</sequence>
<dbReference type="Gene3D" id="3.30.750.24">
    <property type="entry name" value="STAS domain"/>
    <property type="match status" value="1"/>
</dbReference>
<keyword evidence="6" id="KW-1185">Reference proteome</keyword>
<dbReference type="NCBIfam" id="TIGR00377">
    <property type="entry name" value="ant_ant_sig"/>
    <property type="match status" value="1"/>
</dbReference>
<dbReference type="Pfam" id="PF01740">
    <property type="entry name" value="STAS"/>
    <property type="match status" value="1"/>
</dbReference>
<accession>A0A365HDQ3</accession>
<comment type="similarity">
    <text evidence="1 2">Belongs to the anti-sigma-factor antagonist family.</text>
</comment>
<dbReference type="InterPro" id="IPR002645">
    <property type="entry name" value="STAS_dom"/>
</dbReference>
<feature type="compositionally biased region" description="Basic and acidic residues" evidence="3">
    <location>
        <begin position="57"/>
        <end position="73"/>
    </location>
</feature>
<evidence type="ECO:0000256" key="2">
    <source>
        <dbReference type="RuleBase" id="RU003749"/>
    </source>
</evidence>
<dbReference type="PANTHER" id="PTHR33495:SF2">
    <property type="entry name" value="ANTI-SIGMA FACTOR ANTAGONIST TM_1081-RELATED"/>
    <property type="match status" value="1"/>
</dbReference>
<gene>
    <name evidence="5" type="ORF">DPM19_03565</name>
</gene>
<organism evidence="5 6">
    <name type="scientific">Actinomadura craniellae</name>
    <dbReference type="NCBI Taxonomy" id="2231787"/>
    <lineage>
        <taxon>Bacteria</taxon>
        <taxon>Bacillati</taxon>
        <taxon>Actinomycetota</taxon>
        <taxon>Actinomycetes</taxon>
        <taxon>Streptosporangiales</taxon>
        <taxon>Thermomonosporaceae</taxon>
        <taxon>Actinomadura</taxon>
    </lineage>
</organism>
<dbReference type="Proteomes" id="UP000251891">
    <property type="component" value="Unassembled WGS sequence"/>
</dbReference>
<dbReference type="SUPFAM" id="SSF52091">
    <property type="entry name" value="SpoIIaa-like"/>
    <property type="match status" value="1"/>
</dbReference>
<dbReference type="AlphaFoldDB" id="A0A365HDQ3"/>
<comment type="caution">
    <text evidence="5">The sequence shown here is derived from an EMBL/GenBank/DDBJ whole genome shotgun (WGS) entry which is preliminary data.</text>
</comment>
<dbReference type="CDD" id="cd07043">
    <property type="entry name" value="STAS_anti-anti-sigma_factors"/>
    <property type="match status" value="1"/>
</dbReference>
<name>A0A365HDQ3_9ACTN</name>
<evidence type="ECO:0000313" key="6">
    <source>
        <dbReference type="Proteomes" id="UP000251891"/>
    </source>
</evidence>
<evidence type="ECO:0000259" key="4">
    <source>
        <dbReference type="PROSITE" id="PS50801"/>
    </source>
</evidence>
<evidence type="ECO:0000256" key="3">
    <source>
        <dbReference type="SAM" id="MobiDB-lite"/>
    </source>
</evidence>
<protein>
    <recommendedName>
        <fullName evidence="2">Anti-sigma factor antagonist</fullName>
    </recommendedName>
</protein>
<dbReference type="EMBL" id="QLYX01000001">
    <property type="protein sequence ID" value="RAY17235.1"/>
    <property type="molecule type" value="Genomic_DNA"/>
</dbReference>
<feature type="region of interest" description="Disordered" evidence="3">
    <location>
        <begin position="1"/>
        <end position="76"/>
    </location>
</feature>
<dbReference type="GO" id="GO:0043856">
    <property type="term" value="F:anti-sigma factor antagonist activity"/>
    <property type="evidence" value="ECO:0007669"/>
    <property type="project" value="InterPro"/>
</dbReference>
<proteinExistence type="inferred from homology"/>
<feature type="domain" description="STAS" evidence="4">
    <location>
        <begin position="109"/>
        <end position="207"/>
    </location>
</feature>
<evidence type="ECO:0000256" key="1">
    <source>
        <dbReference type="ARBA" id="ARBA00009013"/>
    </source>
</evidence>
<dbReference type="PROSITE" id="PS50801">
    <property type="entry name" value="STAS"/>
    <property type="match status" value="1"/>
</dbReference>
<dbReference type="InterPro" id="IPR003658">
    <property type="entry name" value="Anti-sigma_ant"/>
</dbReference>
<dbReference type="PANTHER" id="PTHR33495">
    <property type="entry name" value="ANTI-SIGMA FACTOR ANTAGONIST TM_1081-RELATED-RELATED"/>
    <property type="match status" value="1"/>
</dbReference>